<name>A0ABZ0D1P6_9BURK</name>
<organism evidence="7 8">
    <name type="scientific">Piscinibacter gummiphilus</name>
    <dbReference type="NCBI Taxonomy" id="946333"/>
    <lineage>
        <taxon>Bacteria</taxon>
        <taxon>Pseudomonadati</taxon>
        <taxon>Pseudomonadota</taxon>
        <taxon>Betaproteobacteria</taxon>
        <taxon>Burkholderiales</taxon>
        <taxon>Sphaerotilaceae</taxon>
        <taxon>Piscinibacter</taxon>
    </lineage>
</organism>
<dbReference type="Pfam" id="PF04116">
    <property type="entry name" value="FA_hydroxylase"/>
    <property type="match status" value="1"/>
</dbReference>
<protein>
    <submittedName>
        <fullName evidence="7">Sterol desaturase family protein</fullName>
    </submittedName>
</protein>
<evidence type="ECO:0000256" key="3">
    <source>
        <dbReference type="ARBA" id="ARBA00022989"/>
    </source>
</evidence>
<dbReference type="InterPro" id="IPR050307">
    <property type="entry name" value="Sterol_Desaturase_Related"/>
</dbReference>
<keyword evidence="4 5" id="KW-0472">Membrane</keyword>
<gene>
    <name evidence="7" type="ORF">RXV79_03670</name>
</gene>
<feature type="transmembrane region" description="Helical" evidence="5">
    <location>
        <begin position="76"/>
        <end position="98"/>
    </location>
</feature>
<evidence type="ECO:0000313" key="8">
    <source>
        <dbReference type="Proteomes" id="UP001303946"/>
    </source>
</evidence>
<evidence type="ECO:0000256" key="1">
    <source>
        <dbReference type="ARBA" id="ARBA00004370"/>
    </source>
</evidence>
<feature type="domain" description="Fatty acid hydroxylase" evidence="6">
    <location>
        <begin position="85"/>
        <end position="215"/>
    </location>
</feature>
<evidence type="ECO:0000256" key="4">
    <source>
        <dbReference type="ARBA" id="ARBA00023136"/>
    </source>
</evidence>
<dbReference type="InterPro" id="IPR006694">
    <property type="entry name" value="Fatty_acid_hydroxylase"/>
</dbReference>
<feature type="transmembrane region" description="Helical" evidence="5">
    <location>
        <begin position="46"/>
        <end position="64"/>
    </location>
</feature>
<evidence type="ECO:0000256" key="5">
    <source>
        <dbReference type="SAM" id="Phobius"/>
    </source>
</evidence>
<reference evidence="7 8" key="1">
    <citation type="submission" date="2023-10" db="EMBL/GenBank/DDBJ databases">
        <title>Bacteria for the degradation of biodegradable plastic PBAT(Polybutylene adipate terephthalate).</title>
        <authorList>
            <person name="Weon H.-Y."/>
            <person name="Yeon J."/>
        </authorList>
    </citation>
    <scope>NUCLEOTIDE SEQUENCE [LARGE SCALE GENOMIC DNA]</scope>
    <source>
        <strain evidence="7 8">SBD 7-3</strain>
    </source>
</reference>
<evidence type="ECO:0000313" key="7">
    <source>
        <dbReference type="EMBL" id="WOB09162.1"/>
    </source>
</evidence>
<comment type="subcellular location">
    <subcellularLocation>
        <location evidence="1">Membrane</location>
    </subcellularLocation>
</comment>
<dbReference type="RefSeq" id="WP_316702119.1">
    <property type="nucleotide sequence ID" value="NZ_CP136336.1"/>
</dbReference>
<dbReference type="Proteomes" id="UP001303946">
    <property type="component" value="Chromosome"/>
</dbReference>
<accession>A0ABZ0D1P6</accession>
<keyword evidence="3 5" id="KW-1133">Transmembrane helix</keyword>
<sequence>MPTPIDILIDPITLCVMALFIGLLLWERLAPARPMPHVRGWWPRAAAALVGYLMLSSYLPLLWADTLAPLQLFDLSTWPTFAAAAAGVLAYELLGYAYHRAMHRYTPLWHLLHQMHHSAERLDVSSAFWFSPLDMAGWTLVNSVAFTVIGVPPAAATPAILFITLLATFQHANLRTPQWLGFFVQRPESHSLHHAQGVHRFNYSDLPVIDMVFGTFRNPAHHARDNGFWHGASARVLDMLMLRDVSTRR</sequence>
<evidence type="ECO:0000259" key="6">
    <source>
        <dbReference type="Pfam" id="PF04116"/>
    </source>
</evidence>
<keyword evidence="2 5" id="KW-0812">Transmembrane</keyword>
<feature type="transmembrane region" description="Helical" evidence="5">
    <location>
        <begin position="6"/>
        <end position="26"/>
    </location>
</feature>
<proteinExistence type="predicted"/>
<evidence type="ECO:0000256" key="2">
    <source>
        <dbReference type="ARBA" id="ARBA00022692"/>
    </source>
</evidence>
<dbReference type="PANTHER" id="PTHR11863">
    <property type="entry name" value="STEROL DESATURASE"/>
    <property type="match status" value="1"/>
</dbReference>
<keyword evidence="8" id="KW-1185">Reference proteome</keyword>
<dbReference type="EMBL" id="CP136336">
    <property type="protein sequence ID" value="WOB09162.1"/>
    <property type="molecule type" value="Genomic_DNA"/>
</dbReference>